<sequence>RKQLGQVIDFSRELSCEIIKKVDDSVW</sequence>
<evidence type="ECO:0000313" key="2">
    <source>
        <dbReference type="Proteomes" id="UP000230543"/>
    </source>
</evidence>
<organism evidence="1 2">
    <name type="scientific">Candidatus Komeilibacteria bacterium CG10_big_fil_rev_8_21_14_0_10_41_13</name>
    <dbReference type="NCBI Taxonomy" id="1974476"/>
    <lineage>
        <taxon>Bacteria</taxon>
        <taxon>Candidatus Komeiliibacteriota</taxon>
    </lineage>
</organism>
<feature type="non-terminal residue" evidence="1">
    <location>
        <position position="27"/>
    </location>
</feature>
<protein>
    <submittedName>
        <fullName evidence="1">Uncharacterized protein</fullName>
    </submittedName>
</protein>
<comment type="caution">
    <text evidence="1">The sequence shown here is derived from an EMBL/GenBank/DDBJ whole genome shotgun (WGS) entry which is preliminary data.</text>
</comment>
<reference evidence="2" key="1">
    <citation type="submission" date="2017-09" db="EMBL/GenBank/DDBJ databases">
        <title>Depth-based differentiation of microbial function through sediment-hosted aquifers and enrichment of novel symbionts in the deep terrestrial subsurface.</title>
        <authorList>
            <person name="Probst A.J."/>
            <person name="Ladd B."/>
            <person name="Jarett J.K."/>
            <person name="Geller-Mcgrath D.E."/>
            <person name="Sieber C.M.K."/>
            <person name="Emerson J.B."/>
            <person name="Anantharaman K."/>
            <person name="Thomas B.C."/>
            <person name="Malmstrom R."/>
            <person name="Stieglmeier M."/>
            <person name="Klingl A."/>
            <person name="Woyke T."/>
            <person name="Ryan C.M."/>
            <person name="Banfield J.F."/>
        </authorList>
    </citation>
    <scope>NUCLEOTIDE SEQUENCE [LARGE SCALE GENOMIC DNA]</scope>
</reference>
<dbReference type="AlphaFoldDB" id="A0A2M6WBR1"/>
<name>A0A2M6WBR1_9BACT</name>
<evidence type="ECO:0000313" key="1">
    <source>
        <dbReference type="EMBL" id="PIT90232.1"/>
    </source>
</evidence>
<dbReference type="Proteomes" id="UP000230543">
    <property type="component" value="Unassembled WGS sequence"/>
</dbReference>
<dbReference type="EMBL" id="PFBO01000120">
    <property type="protein sequence ID" value="PIT90232.1"/>
    <property type="molecule type" value="Genomic_DNA"/>
</dbReference>
<gene>
    <name evidence="1" type="ORF">COU22_03370</name>
</gene>
<feature type="non-terminal residue" evidence="1">
    <location>
        <position position="1"/>
    </location>
</feature>
<proteinExistence type="predicted"/>
<accession>A0A2M6WBR1</accession>